<reference evidence="1" key="1">
    <citation type="journal article" date="2021" name="Proc. Natl. Acad. Sci. U.S.A.">
        <title>A Catalog of Tens of Thousands of Viruses from Human Metagenomes Reveals Hidden Associations with Chronic Diseases.</title>
        <authorList>
            <person name="Tisza M.J."/>
            <person name="Buck C.B."/>
        </authorList>
    </citation>
    <scope>NUCLEOTIDE SEQUENCE</scope>
    <source>
        <strain evidence="1">Ct4be24</strain>
    </source>
</reference>
<protein>
    <submittedName>
        <fullName evidence="1">Protein involved in formate dehydrogenase formation</fullName>
    </submittedName>
</protein>
<dbReference type="EMBL" id="BK015714">
    <property type="protein sequence ID" value="DAE21642.1"/>
    <property type="molecule type" value="Genomic_DNA"/>
</dbReference>
<organism evidence="1">
    <name type="scientific">Siphoviridae sp. ct4be24</name>
    <dbReference type="NCBI Taxonomy" id="2826289"/>
    <lineage>
        <taxon>Viruses</taxon>
        <taxon>Duplodnaviria</taxon>
        <taxon>Heunggongvirae</taxon>
        <taxon>Uroviricota</taxon>
        <taxon>Caudoviricetes</taxon>
    </lineage>
</organism>
<proteinExistence type="predicted"/>
<sequence length="243" mass="28578">MDNLTRREEVNLHEAIQKSFPKILIKDLTEHERICPVCNGLGMRIEDNIYGIKGDSSEAGRKYYFPYKHQALSFCQSCFNGVQRLCPYCGQPYKNQGYMHCDCEGQKKADEEERIKKWNEKVSKAVAVEEKDIDTMLYCEEFDEYYDTVDDFFDDYAVNYLDEEVYTKPERLWVCSVENIHIDADNVVDNACEELHEDAYEQCDIGGLQNLLDIWCKDQTGATTYYPCYKQYVEIDWSKYSEE</sequence>
<accession>A0A8S5QRL3</accession>
<evidence type="ECO:0000313" key="1">
    <source>
        <dbReference type="EMBL" id="DAE21642.1"/>
    </source>
</evidence>
<name>A0A8S5QRL3_9CAUD</name>